<evidence type="ECO:0000313" key="1">
    <source>
        <dbReference type="EMBL" id="AFC84709.1"/>
    </source>
</evidence>
<dbReference type="PROSITE" id="PS51318">
    <property type="entry name" value="TAT"/>
    <property type="match status" value="1"/>
</dbReference>
<gene>
    <name evidence="1" type="ordered locus">Fraau_0212</name>
</gene>
<proteinExistence type="predicted"/>
<dbReference type="RefSeq" id="WP_014401715.1">
    <property type="nucleotide sequence ID" value="NC_017033.1"/>
</dbReference>
<sequence length="176" mass="18509">MSQERKPPAALPSVARRRFMSGTVLGVVAGNLGLEWSERSEAAVPAATEEAPAEFLSVSAQLTGVDNLSPSVAGRLYAALVADDGGFRDAVKVLAGFIVKAGGVEDLQQQLDAAQSAVAPLPRKIVTAWYTGIVGDGLHARCIAYEDTLMNTTVAEHLQPQSYSLGNYGAWAKQPV</sequence>
<dbReference type="KEGG" id="fau:Fraau_0212"/>
<accession>H8L1I1</accession>
<organism evidence="1 2">
    <name type="scientific">Frateuria aurantia (strain ATCC 33424 / DSM 6220 / KCTC 2777 / LMG 1558 / NBRC 3245 / NCIMB 13370)</name>
    <name type="common">Acetobacter aurantius</name>
    <dbReference type="NCBI Taxonomy" id="767434"/>
    <lineage>
        <taxon>Bacteria</taxon>
        <taxon>Pseudomonadati</taxon>
        <taxon>Pseudomonadota</taxon>
        <taxon>Gammaproteobacteria</taxon>
        <taxon>Lysobacterales</taxon>
        <taxon>Rhodanobacteraceae</taxon>
        <taxon>Frateuria</taxon>
    </lineage>
</organism>
<dbReference type="InterPro" id="IPR006311">
    <property type="entry name" value="TAT_signal"/>
</dbReference>
<dbReference type="HOGENOM" id="CLU_098949_2_0_6"/>
<name>H8L1I1_FRAAD</name>
<keyword evidence="2" id="KW-1185">Reference proteome</keyword>
<protein>
    <submittedName>
        <fullName evidence="1">Membrane bound FAD containing D-sorbitol dehydrogenase</fullName>
    </submittedName>
</protein>
<dbReference type="Proteomes" id="UP000005234">
    <property type="component" value="Chromosome"/>
</dbReference>
<reference evidence="1" key="1">
    <citation type="submission" date="2012-02" db="EMBL/GenBank/DDBJ databases">
        <title>The complete genome of Frateuria aurantia DSM 6220.</title>
        <authorList>
            <consortium name="US DOE Joint Genome Institute (JGI-PGF)"/>
            <person name="Lucas S."/>
            <person name="Copeland A."/>
            <person name="Lapidus A."/>
            <person name="Glavina del Rio T."/>
            <person name="Dalin E."/>
            <person name="Tice H."/>
            <person name="Bruce D."/>
            <person name="Goodwin L."/>
            <person name="Pitluck S."/>
            <person name="Peters L."/>
            <person name="Ovchinnikova G."/>
            <person name="Teshima H."/>
            <person name="Kyrpides N."/>
            <person name="Mavromatis K."/>
            <person name="Ivanova N."/>
            <person name="Brettin T."/>
            <person name="Detter J.C."/>
            <person name="Han C."/>
            <person name="Larimer F."/>
            <person name="Land M."/>
            <person name="Hauser L."/>
            <person name="Markowitz V."/>
            <person name="Cheng J.-F."/>
            <person name="Hugenholtz P."/>
            <person name="Woyke T."/>
            <person name="Wu D."/>
            <person name="Brambilla E."/>
            <person name="Klenk H.-P."/>
            <person name="Eisen J.A."/>
        </authorList>
    </citation>
    <scope>NUCLEOTIDE SEQUENCE</scope>
    <source>
        <strain evidence="1">DSM 6220</strain>
    </source>
</reference>
<dbReference type="STRING" id="767434.Fraau_0212"/>
<dbReference type="Pfam" id="PF12318">
    <property type="entry name" value="FAD-SLDH"/>
    <property type="match status" value="1"/>
</dbReference>
<dbReference type="EMBL" id="CP003350">
    <property type="protein sequence ID" value="AFC84709.1"/>
    <property type="molecule type" value="Genomic_DNA"/>
</dbReference>
<evidence type="ECO:0000313" key="2">
    <source>
        <dbReference type="Proteomes" id="UP000005234"/>
    </source>
</evidence>
<dbReference type="eggNOG" id="ENOG50323MZ">
    <property type="taxonomic scope" value="Bacteria"/>
</dbReference>
<dbReference type="InterPro" id="IPR024651">
    <property type="entry name" value="FAD-SLDH_ssu"/>
</dbReference>
<dbReference type="AlphaFoldDB" id="H8L1I1"/>